<gene>
    <name evidence="2" type="ORF">ADA01nite_40670</name>
</gene>
<dbReference type="Pfam" id="PF10087">
    <property type="entry name" value="DUF2325"/>
    <property type="match status" value="1"/>
</dbReference>
<keyword evidence="3" id="KW-1185">Reference proteome</keyword>
<sequence>MKTVLVIGGHTKQAFERKAKERGIRILFHSAHNKRKDGKKMFEPLVRKSDCVIIMLNACSHHSMWDVKSLSKEHSKPVIYQKGLGATQALERAYDLLKIEKKAM</sequence>
<name>A0A511VCG8_9BACL</name>
<comment type="similarity">
    <text evidence="1">Belongs to the UPF0751 family.</text>
</comment>
<dbReference type="AlphaFoldDB" id="A0A511VCG8"/>
<dbReference type="RefSeq" id="WP_146812245.1">
    <property type="nucleotide sequence ID" value="NZ_BJXX01000204.1"/>
</dbReference>
<evidence type="ECO:0008006" key="4">
    <source>
        <dbReference type="Google" id="ProtNLM"/>
    </source>
</evidence>
<evidence type="ECO:0000313" key="2">
    <source>
        <dbReference type="EMBL" id="GEN36607.1"/>
    </source>
</evidence>
<evidence type="ECO:0000313" key="3">
    <source>
        <dbReference type="Proteomes" id="UP000321157"/>
    </source>
</evidence>
<protein>
    <recommendedName>
        <fullName evidence="4">DUF2325 domain-containing protein</fullName>
    </recommendedName>
</protein>
<evidence type="ECO:0000256" key="1">
    <source>
        <dbReference type="ARBA" id="ARBA00007189"/>
    </source>
</evidence>
<dbReference type="InterPro" id="IPR016772">
    <property type="entry name" value="UCP020408"/>
</dbReference>
<comment type="caution">
    <text evidence="2">The sequence shown here is derived from an EMBL/GenBank/DDBJ whole genome shotgun (WGS) entry which is preliminary data.</text>
</comment>
<dbReference type="EMBL" id="BJXX01000204">
    <property type="protein sequence ID" value="GEN36607.1"/>
    <property type="molecule type" value="Genomic_DNA"/>
</dbReference>
<proteinExistence type="inferred from homology"/>
<reference evidence="2 3" key="1">
    <citation type="submission" date="2019-07" db="EMBL/GenBank/DDBJ databases">
        <title>Whole genome shotgun sequence of Aneurinibacillus danicus NBRC 102444.</title>
        <authorList>
            <person name="Hosoyama A."/>
            <person name="Uohara A."/>
            <person name="Ohji S."/>
            <person name="Ichikawa N."/>
        </authorList>
    </citation>
    <scope>NUCLEOTIDE SEQUENCE [LARGE SCALE GENOMIC DNA]</scope>
    <source>
        <strain evidence="2 3">NBRC 102444</strain>
    </source>
</reference>
<dbReference type="Proteomes" id="UP000321157">
    <property type="component" value="Unassembled WGS sequence"/>
</dbReference>
<accession>A0A511VCG8</accession>
<organism evidence="2 3">
    <name type="scientific">Aneurinibacillus danicus</name>
    <dbReference type="NCBI Taxonomy" id="267746"/>
    <lineage>
        <taxon>Bacteria</taxon>
        <taxon>Bacillati</taxon>
        <taxon>Bacillota</taxon>
        <taxon>Bacilli</taxon>
        <taxon>Bacillales</taxon>
        <taxon>Paenibacillaceae</taxon>
        <taxon>Aneurinibacillus group</taxon>
        <taxon>Aneurinibacillus</taxon>
    </lineage>
</organism>
<dbReference type="OrthoDB" id="2881859at2"/>